<protein>
    <recommendedName>
        <fullName evidence="8">Integrin alpha-2 domain-containing protein</fullName>
    </recommendedName>
</protein>
<feature type="compositionally biased region" description="Low complexity" evidence="5">
    <location>
        <begin position="263"/>
        <end position="282"/>
    </location>
</feature>
<dbReference type="PANTHER" id="PTHR13412">
    <property type="entry name" value="T-CELL IMMUNOMODULATORY PROTEIN HOMOLOG"/>
    <property type="match status" value="1"/>
</dbReference>
<dbReference type="Pfam" id="PF13517">
    <property type="entry name" value="FG-GAP_3"/>
    <property type="match status" value="1"/>
</dbReference>
<evidence type="ECO:0000313" key="7">
    <source>
        <dbReference type="EMBL" id="CAD9286301.1"/>
    </source>
</evidence>
<evidence type="ECO:0000256" key="4">
    <source>
        <dbReference type="PROSITE-ProRule" id="PRU00803"/>
    </source>
</evidence>
<dbReference type="InterPro" id="IPR000413">
    <property type="entry name" value="Integrin_alpha"/>
</dbReference>
<dbReference type="InterPro" id="IPR013517">
    <property type="entry name" value="FG-GAP"/>
</dbReference>
<evidence type="ECO:0008006" key="8">
    <source>
        <dbReference type="Google" id="ProtNLM"/>
    </source>
</evidence>
<dbReference type="InterPro" id="IPR028994">
    <property type="entry name" value="Integrin_alpha_N"/>
</dbReference>
<organism evidence="7">
    <name type="scientific">Sexangularia sp. CB-2014</name>
    <dbReference type="NCBI Taxonomy" id="1486929"/>
    <lineage>
        <taxon>Eukaryota</taxon>
        <taxon>Amoebozoa</taxon>
        <taxon>Tubulinea</taxon>
        <taxon>Elardia</taxon>
        <taxon>Arcellinida</taxon>
        <taxon>Arcellinida incertae sedis</taxon>
        <taxon>Sexangularia</taxon>
    </lineage>
</organism>
<keyword evidence="3" id="KW-0325">Glycoprotein</keyword>
<evidence type="ECO:0000256" key="5">
    <source>
        <dbReference type="SAM" id="MobiDB-lite"/>
    </source>
</evidence>
<dbReference type="EMBL" id="HBGL01000772">
    <property type="protein sequence ID" value="CAD9286301.1"/>
    <property type="molecule type" value="Transcribed_RNA"/>
</dbReference>
<feature type="compositionally biased region" description="Low complexity" evidence="5">
    <location>
        <begin position="365"/>
        <end position="384"/>
    </location>
</feature>
<accession>A0A6U0HNU3</accession>
<feature type="transmembrane region" description="Helical" evidence="6">
    <location>
        <begin position="325"/>
        <end position="347"/>
    </location>
</feature>
<keyword evidence="6" id="KW-1133">Transmembrane helix</keyword>
<dbReference type="InterPro" id="IPR013519">
    <property type="entry name" value="Int_alpha_beta-p"/>
</dbReference>
<keyword evidence="6" id="KW-0472">Membrane</keyword>
<feature type="repeat" description="FG-GAP" evidence="4">
    <location>
        <begin position="65"/>
        <end position="123"/>
    </location>
</feature>
<dbReference type="PRINTS" id="PR01185">
    <property type="entry name" value="INTEGRINA"/>
</dbReference>
<feature type="compositionally biased region" description="Pro residues" evidence="5">
    <location>
        <begin position="251"/>
        <end position="262"/>
    </location>
</feature>
<dbReference type="Gene3D" id="2.130.10.130">
    <property type="entry name" value="Integrin alpha, N-terminal"/>
    <property type="match status" value="1"/>
</dbReference>
<dbReference type="SUPFAM" id="SSF69318">
    <property type="entry name" value="Integrin alpha N-terminal domain"/>
    <property type="match status" value="1"/>
</dbReference>
<keyword evidence="6" id="KW-0812">Transmembrane</keyword>
<proteinExistence type="predicted"/>
<feature type="region of interest" description="Disordered" evidence="5">
    <location>
        <begin position="358"/>
        <end position="384"/>
    </location>
</feature>
<evidence type="ECO:0000256" key="1">
    <source>
        <dbReference type="ARBA" id="ARBA00022729"/>
    </source>
</evidence>
<feature type="region of interest" description="Disordered" evidence="5">
    <location>
        <begin position="245"/>
        <end position="318"/>
    </location>
</feature>
<sequence length="384" mass="39036">MGSLTGLDASGGITIALAGDVEVPGTAVSPSADANDDGYADVLVSGGGDGTVLLIFGQADVEAPFTVRSFSNSTAVSFGKAASFIGDVNGDGHVDLMITAPKEGTVSPGWLYVFSGSAVGPLVDNVTAFESGLRYSEAGGEVVALGDLNEDGYDDVLVRFDRSREGVLLALGSAVGLTLDKTSFIDARYGGSGGFPFVQAPAQVHLAGGGDINGDGVPDLLYTLAEFDTAVGVYGSAILWGEADEEATPSPGAPSPGSPSPSPSSSTTTTTPSYTETTTNYSSDDDDVSTESTTAHTTTTTKSVGGDVESTIGTDPGEDENSLPLPLLIGGGAVALLLLFVSLAFLLRRRARGRLQRHDGSVKLSSGRHSTRSRSASHSSRAEA</sequence>
<evidence type="ECO:0000256" key="6">
    <source>
        <dbReference type="SAM" id="Phobius"/>
    </source>
</evidence>
<feature type="compositionally biased region" description="Low complexity" evidence="5">
    <location>
        <begin position="290"/>
        <end position="303"/>
    </location>
</feature>
<evidence type="ECO:0000256" key="3">
    <source>
        <dbReference type="ARBA" id="ARBA00023180"/>
    </source>
</evidence>
<keyword evidence="2" id="KW-0677">Repeat</keyword>
<evidence type="ECO:0000256" key="2">
    <source>
        <dbReference type="ARBA" id="ARBA00022737"/>
    </source>
</evidence>
<dbReference type="InterPro" id="IPR024881">
    <property type="entry name" value="Tip"/>
</dbReference>
<dbReference type="GO" id="GO:0007155">
    <property type="term" value="P:cell adhesion"/>
    <property type="evidence" value="ECO:0007669"/>
    <property type="project" value="InterPro"/>
</dbReference>
<dbReference type="PANTHER" id="PTHR13412:SF0">
    <property type="entry name" value="T-CELL IMMUNOMODULATORY PROTEIN"/>
    <property type="match status" value="1"/>
</dbReference>
<dbReference type="SMART" id="SM00191">
    <property type="entry name" value="Int_alpha"/>
    <property type="match status" value="2"/>
</dbReference>
<dbReference type="PROSITE" id="PS51470">
    <property type="entry name" value="FG_GAP"/>
    <property type="match status" value="1"/>
</dbReference>
<dbReference type="AlphaFoldDB" id="A0A6U0HNU3"/>
<gene>
    <name evidence="7" type="ORF">SSP0437_LOCUS608</name>
</gene>
<reference evidence="7" key="1">
    <citation type="submission" date="2021-01" db="EMBL/GenBank/DDBJ databases">
        <authorList>
            <person name="Corre E."/>
            <person name="Pelletier E."/>
            <person name="Niang G."/>
            <person name="Scheremetjew M."/>
            <person name="Finn R."/>
            <person name="Kale V."/>
            <person name="Holt S."/>
            <person name="Cochrane G."/>
            <person name="Meng A."/>
            <person name="Brown T."/>
            <person name="Cohen L."/>
        </authorList>
    </citation>
    <scope>NUCLEOTIDE SEQUENCE</scope>
    <source>
        <strain evidence="7">ATCC 50979</strain>
    </source>
</reference>
<dbReference type="GO" id="GO:0008305">
    <property type="term" value="C:integrin complex"/>
    <property type="evidence" value="ECO:0007669"/>
    <property type="project" value="InterPro"/>
</dbReference>
<name>A0A6U0HNU3_9EUKA</name>
<keyword evidence="1" id="KW-0732">Signal</keyword>